<organism evidence="9 10">
    <name type="scientific">Chitinophaga jiangningensis</name>
    <dbReference type="NCBI Taxonomy" id="1419482"/>
    <lineage>
        <taxon>Bacteria</taxon>
        <taxon>Pseudomonadati</taxon>
        <taxon>Bacteroidota</taxon>
        <taxon>Chitinophagia</taxon>
        <taxon>Chitinophagales</taxon>
        <taxon>Chitinophagaceae</taxon>
        <taxon>Chitinophaga</taxon>
    </lineage>
</organism>
<feature type="transmembrane region" description="Helical" evidence="7">
    <location>
        <begin position="262"/>
        <end position="287"/>
    </location>
</feature>
<dbReference type="PANTHER" id="PTHR43507">
    <property type="entry name" value="NADH-UBIQUINONE OXIDOREDUCTASE CHAIN 4"/>
    <property type="match status" value="1"/>
</dbReference>
<evidence type="ECO:0000256" key="1">
    <source>
        <dbReference type="ARBA" id="ARBA00004127"/>
    </source>
</evidence>
<reference evidence="9 10" key="1">
    <citation type="submission" date="2016-11" db="EMBL/GenBank/DDBJ databases">
        <authorList>
            <person name="Jaros S."/>
            <person name="Januszkiewicz K."/>
            <person name="Wedrychowicz H."/>
        </authorList>
    </citation>
    <scope>NUCLEOTIDE SEQUENCE [LARGE SCALE GENOMIC DNA]</scope>
    <source>
        <strain evidence="9 10">DSM 27406</strain>
    </source>
</reference>
<feature type="transmembrane region" description="Helical" evidence="7">
    <location>
        <begin position="129"/>
        <end position="146"/>
    </location>
</feature>
<proteinExistence type="inferred from homology"/>
<keyword evidence="3 6" id="KW-0812">Transmembrane</keyword>
<protein>
    <submittedName>
        <fullName evidence="9">NADH dehydrogenase subunit M</fullName>
    </submittedName>
</protein>
<feature type="transmembrane region" description="Helical" evidence="7">
    <location>
        <begin position="325"/>
        <end position="343"/>
    </location>
</feature>
<dbReference type="GO" id="GO:0042773">
    <property type="term" value="P:ATP synthesis coupled electron transport"/>
    <property type="evidence" value="ECO:0007669"/>
    <property type="project" value="InterPro"/>
</dbReference>
<comment type="subcellular location">
    <subcellularLocation>
        <location evidence="1">Endomembrane system</location>
        <topology evidence="1">Multi-pass membrane protein</topology>
    </subcellularLocation>
    <subcellularLocation>
        <location evidence="6">Membrane</location>
        <topology evidence="6">Multi-pass membrane protein</topology>
    </subcellularLocation>
</comment>
<keyword evidence="5 7" id="KW-0472">Membrane</keyword>
<dbReference type="InterPro" id="IPR001750">
    <property type="entry name" value="ND/Mrp_TM"/>
</dbReference>
<evidence type="ECO:0000313" key="9">
    <source>
        <dbReference type="EMBL" id="SHK90020.1"/>
    </source>
</evidence>
<dbReference type="PRINTS" id="PR01437">
    <property type="entry name" value="NUOXDRDTASE4"/>
</dbReference>
<sequence>MLTVLLILIPFIAGLIAFGLKGSGPKVLAVISSLATVATAIGAWCRLGTAPDSLSFTANWIPQLGSQFRVGLDGMGMMLCLLTAIAFLLVFIAIYNRNYESSNSFYGLLLLSQAGLTGVFTAYDALQFYIFWELALIPVYFLCSLWGGDKRIAVTFKFFVYTFLGSLLMLVGIIYLYTQNPDHSFSWESFTNLHLGADQQNWLFWLFFVAFAIKMPVFPFHTWQPDTYEQSPTPVTMILSGIMVKMGLFGVIRWLVPVLPEGVHMWADVAIVLSIIGIIYASCIAMVQSDLKRLIAYSSIAHIGLMSAAIFSHTEQGMQGVLLQMFNHGINIIGLWIIVEIIQQRFNIKNMDELGGIAQKAPRMAIFLVIISLANIGLPLTNGFVGEFLMFSGLFQYNHWFMAVAGLGIILAAVYTLNMIQKVMFGNANALTETTTDLQPAEVLALSLVVAIILILGVYPKPILDLVSNTTAVVLKF</sequence>
<dbReference type="Proteomes" id="UP000184420">
    <property type="component" value="Unassembled WGS sequence"/>
</dbReference>
<evidence type="ECO:0000256" key="4">
    <source>
        <dbReference type="ARBA" id="ARBA00022989"/>
    </source>
</evidence>
<keyword evidence="4 7" id="KW-1133">Transmembrane helix</keyword>
<evidence type="ECO:0000259" key="8">
    <source>
        <dbReference type="Pfam" id="PF00361"/>
    </source>
</evidence>
<feature type="transmembrane region" description="Helical" evidence="7">
    <location>
        <begin position="202"/>
        <end position="223"/>
    </location>
</feature>
<feature type="transmembrane region" description="Helical" evidence="7">
    <location>
        <begin position="441"/>
        <end position="459"/>
    </location>
</feature>
<dbReference type="RefSeq" id="WP_073077727.1">
    <property type="nucleotide sequence ID" value="NZ_FRBL01000001.1"/>
</dbReference>
<dbReference type="InterPro" id="IPR003918">
    <property type="entry name" value="NADH_UbQ_OxRdtase"/>
</dbReference>
<dbReference type="GO" id="GO:0012505">
    <property type="term" value="C:endomembrane system"/>
    <property type="evidence" value="ECO:0007669"/>
    <property type="project" value="UniProtKB-SubCell"/>
</dbReference>
<dbReference type="OrthoDB" id="9811718at2"/>
<feature type="transmembrane region" description="Helical" evidence="7">
    <location>
        <begin position="294"/>
        <end position="313"/>
    </location>
</feature>
<evidence type="ECO:0000256" key="5">
    <source>
        <dbReference type="ARBA" id="ARBA00023136"/>
    </source>
</evidence>
<gene>
    <name evidence="9" type="ORF">SAMN05444266_101526</name>
</gene>
<dbReference type="GO" id="GO:0015990">
    <property type="term" value="P:electron transport coupled proton transport"/>
    <property type="evidence" value="ECO:0007669"/>
    <property type="project" value="TreeGrafter"/>
</dbReference>
<feature type="domain" description="NADH:quinone oxidoreductase/Mrp antiporter transmembrane" evidence="8">
    <location>
        <begin position="122"/>
        <end position="407"/>
    </location>
</feature>
<feature type="transmembrane region" description="Helical" evidence="7">
    <location>
        <begin position="364"/>
        <end position="385"/>
    </location>
</feature>
<evidence type="ECO:0000313" key="10">
    <source>
        <dbReference type="Proteomes" id="UP000184420"/>
    </source>
</evidence>
<dbReference type="InterPro" id="IPR010227">
    <property type="entry name" value="NADH_Q_OxRdtase_chainM/4"/>
</dbReference>
<dbReference type="NCBIfam" id="TIGR01972">
    <property type="entry name" value="NDH_I_M"/>
    <property type="match status" value="1"/>
</dbReference>
<dbReference type="EMBL" id="FRBL01000001">
    <property type="protein sequence ID" value="SHK90020.1"/>
    <property type="molecule type" value="Genomic_DNA"/>
</dbReference>
<dbReference type="GO" id="GO:0048039">
    <property type="term" value="F:ubiquinone binding"/>
    <property type="evidence" value="ECO:0007669"/>
    <property type="project" value="TreeGrafter"/>
</dbReference>
<dbReference type="PANTHER" id="PTHR43507:SF1">
    <property type="entry name" value="NADH-UBIQUINONE OXIDOREDUCTASE CHAIN 4"/>
    <property type="match status" value="1"/>
</dbReference>
<dbReference type="STRING" id="1419482.SAMN05444266_101526"/>
<evidence type="ECO:0000256" key="3">
    <source>
        <dbReference type="ARBA" id="ARBA00022692"/>
    </source>
</evidence>
<feature type="transmembrane region" description="Helical" evidence="7">
    <location>
        <begin position="105"/>
        <end position="123"/>
    </location>
</feature>
<accession>A0A1M6W877</accession>
<feature type="transmembrane region" description="Helical" evidence="7">
    <location>
        <begin position="158"/>
        <end position="177"/>
    </location>
</feature>
<feature type="transmembrane region" description="Helical" evidence="7">
    <location>
        <begin position="235"/>
        <end position="256"/>
    </location>
</feature>
<dbReference type="Pfam" id="PF00361">
    <property type="entry name" value="Proton_antipo_M"/>
    <property type="match status" value="1"/>
</dbReference>
<feature type="transmembrane region" description="Helical" evidence="7">
    <location>
        <begin position="397"/>
        <end position="420"/>
    </location>
</feature>
<dbReference type="AlphaFoldDB" id="A0A1M6W877"/>
<evidence type="ECO:0000256" key="2">
    <source>
        <dbReference type="ARBA" id="ARBA00009025"/>
    </source>
</evidence>
<feature type="transmembrane region" description="Helical" evidence="7">
    <location>
        <begin position="74"/>
        <end position="93"/>
    </location>
</feature>
<dbReference type="GO" id="GO:0008137">
    <property type="term" value="F:NADH dehydrogenase (ubiquinone) activity"/>
    <property type="evidence" value="ECO:0007669"/>
    <property type="project" value="InterPro"/>
</dbReference>
<name>A0A1M6W877_9BACT</name>
<evidence type="ECO:0000256" key="6">
    <source>
        <dbReference type="RuleBase" id="RU000320"/>
    </source>
</evidence>
<keyword evidence="10" id="KW-1185">Reference proteome</keyword>
<comment type="similarity">
    <text evidence="2">Belongs to the complex I subunit 4 family.</text>
</comment>
<evidence type="ECO:0000256" key="7">
    <source>
        <dbReference type="SAM" id="Phobius"/>
    </source>
</evidence>
<dbReference type="GO" id="GO:0016020">
    <property type="term" value="C:membrane"/>
    <property type="evidence" value="ECO:0007669"/>
    <property type="project" value="UniProtKB-SubCell"/>
</dbReference>
<dbReference type="GO" id="GO:0003954">
    <property type="term" value="F:NADH dehydrogenase activity"/>
    <property type="evidence" value="ECO:0007669"/>
    <property type="project" value="TreeGrafter"/>
</dbReference>